<dbReference type="PROSITE" id="PS51318">
    <property type="entry name" value="TAT"/>
    <property type="match status" value="1"/>
</dbReference>
<dbReference type="EMBL" id="UWPJ01000023">
    <property type="protein sequence ID" value="VCU70874.1"/>
    <property type="molecule type" value="Genomic_DNA"/>
</dbReference>
<dbReference type="AlphaFoldDB" id="A0A3P4B3J6"/>
<dbReference type="PANTHER" id="PTHR42928:SF5">
    <property type="entry name" value="BLR1237 PROTEIN"/>
    <property type="match status" value="1"/>
</dbReference>
<comment type="similarity">
    <text evidence="1">Belongs to the UPF0065 (bug) family.</text>
</comment>
<dbReference type="InterPro" id="IPR042100">
    <property type="entry name" value="Bug_dom1"/>
</dbReference>
<feature type="chain" id="PRO_5018020953" evidence="2">
    <location>
        <begin position="29"/>
        <end position="329"/>
    </location>
</feature>
<proteinExistence type="inferred from homology"/>
<reference evidence="3 4" key="1">
    <citation type="submission" date="2018-10" db="EMBL/GenBank/DDBJ databases">
        <authorList>
            <person name="Criscuolo A."/>
        </authorList>
    </citation>
    <scope>NUCLEOTIDE SEQUENCE [LARGE SCALE GENOMIC DNA]</scope>
    <source>
        <strain evidence="3">DnA1</strain>
    </source>
</reference>
<dbReference type="PIRSF" id="PIRSF017082">
    <property type="entry name" value="YflP"/>
    <property type="match status" value="1"/>
</dbReference>
<keyword evidence="4" id="KW-1185">Reference proteome</keyword>
<evidence type="ECO:0000256" key="1">
    <source>
        <dbReference type="ARBA" id="ARBA00006987"/>
    </source>
</evidence>
<dbReference type="Gene3D" id="3.40.190.150">
    <property type="entry name" value="Bordetella uptake gene, domain 1"/>
    <property type="match status" value="1"/>
</dbReference>
<dbReference type="InterPro" id="IPR006311">
    <property type="entry name" value="TAT_signal"/>
</dbReference>
<sequence>MIRIHRRTALRSALAFGLACAAAGHAQAAETGYPNRPIKLVVPYTAGGSNDVVARVLGQKLSSYWSQPVVVENRPGAGGNLGAAHVARAEPDGYTLLITPNNLLTMNPALYRKTGAGYDPVKDFTPISLVASGPIMLATNAGLPVKSVRELIAYAKANPDKLSYASAGSGTPHHLTAELFKSMTGIQMVHVPYRGAAPAVTDLSAGRVQVMFGIPNSLMPFVKTGQLRALAVSGKREMIGLPTVADSGVPGFDSELWIGLTAPAGTPAPVIQKLNEAIEKAMRDPEVASALDAQGLAPAWSSTGEFAALVRKDSQRWTQLIDELGLSAD</sequence>
<feature type="signal peptide" evidence="2">
    <location>
        <begin position="1"/>
        <end position="28"/>
    </location>
</feature>
<dbReference type="Gene3D" id="3.40.190.10">
    <property type="entry name" value="Periplasmic binding protein-like II"/>
    <property type="match status" value="1"/>
</dbReference>
<evidence type="ECO:0000313" key="4">
    <source>
        <dbReference type="Proteomes" id="UP000277294"/>
    </source>
</evidence>
<evidence type="ECO:0000256" key="2">
    <source>
        <dbReference type="SAM" id="SignalP"/>
    </source>
</evidence>
<dbReference type="CDD" id="cd13578">
    <property type="entry name" value="PBP2_Bug27"/>
    <property type="match status" value="1"/>
</dbReference>
<dbReference type="Pfam" id="PF03401">
    <property type="entry name" value="TctC"/>
    <property type="match status" value="1"/>
</dbReference>
<keyword evidence="2" id="KW-0732">Signal</keyword>
<evidence type="ECO:0000313" key="3">
    <source>
        <dbReference type="EMBL" id="VCU70874.1"/>
    </source>
</evidence>
<gene>
    <name evidence="3" type="ORF">PIGHUM_02953</name>
</gene>
<organism evidence="3 4">
    <name type="scientific">Pigmentiphaga humi</name>
    <dbReference type="NCBI Taxonomy" id="2478468"/>
    <lineage>
        <taxon>Bacteria</taxon>
        <taxon>Pseudomonadati</taxon>
        <taxon>Pseudomonadota</taxon>
        <taxon>Betaproteobacteria</taxon>
        <taxon>Burkholderiales</taxon>
        <taxon>Alcaligenaceae</taxon>
        <taxon>Pigmentiphaga</taxon>
    </lineage>
</organism>
<dbReference type="InterPro" id="IPR005064">
    <property type="entry name" value="BUG"/>
</dbReference>
<dbReference type="Proteomes" id="UP000277294">
    <property type="component" value="Unassembled WGS sequence"/>
</dbReference>
<dbReference type="SUPFAM" id="SSF53850">
    <property type="entry name" value="Periplasmic binding protein-like II"/>
    <property type="match status" value="1"/>
</dbReference>
<dbReference type="PANTHER" id="PTHR42928">
    <property type="entry name" value="TRICARBOXYLATE-BINDING PROTEIN"/>
    <property type="match status" value="1"/>
</dbReference>
<keyword evidence="3" id="KW-0675">Receptor</keyword>
<accession>A0A3P4B3J6</accession>
<dbReference type="OrthoDB" id="8678477at2"/>
<protein>
    <submittedName>
        <fullName evidence="3">Tripartite tricarboxylate transporter family receptor</fullName>
    </submittedName>
</protein>
<dbReference type="RefSeq" id="WP_124080336.1">
    <property type="nucleotide sequence ID" value="NZ_UWPJ01000023.1"/>
</dbReference>
<name>A0A3P4B3J6_9BURK</name>